<accession>A0A6G1H153</accession>
<dbReference type="AlphaFoldDB" id="A0A6G1H153"/>
<name>A0A6G1H153_9PEZI</name>
<dbReference type="Proteomes" id="UP000800041">
    <property type="component" value="Unassembled WGS sequence"/>
</dbReference>
<organism evidence="2 3">
    <name type="scientific">Aulographum hederae CBS 113979</name>
    <dbReference type="NCBI Taxonomy" id="1176131"/>
    <lineage>
        <taxon>Eukaryota</taxon>
        <taxon>Fungi</taxon>
        <taxon>Dikarya</taxon>
        <taxon>Ascomycota</taxon>
        <taxon>Pezizomycotina</taxon>
        <taxon>Dothideomycetes</taxon>
        <taxon>Pleosporomycetidae</taxon>
        <taxon>Aulographales</taxon>
        <taxon>Aulographaceae</taxon>
    </lineage>
</organism>
<dbReference type="Gene3D" id="3.40.50.720">
    <property type="entry name" value="NAD(P)-binding Rossmann-like Domain"/>
    <property type="match status" value="2"/>
</dbReference>
<keyword evidence="3" id="KW-1185">Reference proteome</keyword>
<evidence type="ECO:0000313" key="2">
    <source>
        <dbReference type="EMBL" id="KAF1986777.1"/>
    </source>
</evidence>
<reference evidence="2" key="1">
    <citation type="journal article" date="2020" name="Stud. Mycol.">
        <title>101 Dothideomycetes genomes: a test case for predicting lifestyles and emergence of pathogens.</title>
        <authorList>
            <person name="Haridas S."/>
            <person name="Albert R."/>
            <person name="Binder M."/>
            <person name="Bloem J."/>
            <person name="Labutti K."/>
            <person name="Salamov A."/>
            <person name="Andreopoulos B."/>
            <person name="Baker S."/>
            <person name="Barry K."/>
            <person name="Bills G."/>
            <person name="Bluhm B."/>
            <person name="Cannon C."/>
            <person name="Castanera R."/>
            <person name="Culley D."/>
            <person name="Daum C."/>
            <person name="Ezra D."/>
            <person name="Gonzalez J."/>
            <person name="Henrissat B."/>
            <person name="Kuo A."/>
            <person name="Liang C."/>
            <person name="Lipzen A."/>
            <person name="Lutzoni F."/>
            <person name="Magnuson J."/>
            <person name="Mondo S."/>
            <person name="Nolan M."/>
            <person name="Ohm R."/>
            <person name="Pangilinan J."/>
            <person name="Park H.-J."/>
            <person name="Ramirez L."/>
            <person name="Alfaro M."/>
            <person name="Sun H."/>
            <person name="Tritt A."/>
            <person name="Yoshinaga Y."/>
            <person name="Zwiers L.-H."/>
            <person name="Turgeon B."/>
            <person name="Goodwin S."/>
            <person name="Spatafora J."/>
            <person name="Crous P."/>
            <person name="Grigoriev I."/>
        </authorList>
    </citation>
    <scope>NUCLEOTIDE SEQUENCE</scope>
    <source>
        <strain evidence="2">CBS 113979</strain>
    </source>
</reference>
<proteinExistence type="predicted"/>
<evidence type="ECO:0000256" key="1">
    <source>
        <dbReference type="SAM" id="MobiDB-lite"/>
    </source>
</evidence>
<gene>
    <name evidence="2" type="ORF">K402DRAFT_393400</name>
</gene>
<dbReference type="OrthoDB" id="2735536at2759"/>
<evidence type="ECO:0000313" key="3">
    <source>
        <dbReference type="Proteomes" id="UP000800041"/>
    </source>
</evidence>
<evidence type="ECO:0008006" key="4">
    <source>
        <dbReference type="Google" id="ProtNLM"/>
    </source>
</evidence>
<protein>
    <recommendedName>
        <fullName evidence="4">NAD(P)-binding protein</fullName>
    </recommendedName>
</protein>
<feature type="compositionally biased region" description="Acidic residues" evidence="1">
    <location>
        <begin position="325"/>
        <end position="340"/>
    </location>
</feature>
<sequence>MSETTTTASSFAPHTFVTSAISFSAPHIINALLAAGHCVTAAVRQNSTIHDLITHHPEWKGKVNYVVVYEKERTNEGIMGRTLETEEFDHAVVILPTTATNSELDDTGFLNDDKSSFLSFLHSALKHAPTLKSLVIVGPSQFSFSTTSHPHPAHPPAYNENLTLPTIVSAIQSLFMTGSVSSTPGFSISHLVPGLMTGPPLQDVRGKSDLDAASRLVLDCVDVYGDGLGPEEGEKRWKRWIDVRDLATATVRALSRAENEGIAVGRVEEIGSAEIRKILGSLGEDVLGALKWKGMKMLLEEEDEDERIGRRFKGVEFRKPGFGVDDGDEEPTMSEDDLEDGNAALGFGKGGEGLRGLEESVKDTVQKLLEIKTRFGFDE</sequence>
<feature type="region of interest" description="Disordered" evidence="1">
    <location>
        <begin position="321"/>
        <end position="341"/>
    </location>
</feature>
<dbReference type="EMBL" id="ML977155">
    <property type="protein sequence ID" value="KAF1986777.1"/>
    <property type="molecule type" value="Genomic_DNA"/>
</dbReference>
<dbReference type="InterPro" id="IPR036291">
    <property type="entry name" value="NAD(P)-bd_dom_sf"/>
</dbReference>
<dbReference type="SUPFAM" id="SSF51735">
    <property type="entry name" value="NAD(P)-binding Rossmann-fold domains"/>
    <property type="match status" value="1"/>
</dbReference>